<dbReference type="Proteomes" id="UP000199529">
    <property type="component" value="Unassembled WGS sequence"/>
</dbReference>
<sequence>MAEGDDFAADVEALRKGGVDLSRLAELARSIHSDLSLECVNLVIGGSDDISKELKSKYKPGEKDGLEFLRMLGMSLDSDGEAVVDTSVVFDNANTDATDGVKSHGRK</sequence>
<reference evidence="2" key="1">
    <citation type="submission" date="2016-10" db="EMBL/GenBank/DDBJ databases">
        <authorList>
            <person name="Varghese N."/>
            <person name="Submissions S."/>
        </authorList>
    </citation>
    <scope>NUCLEOTIDE SEQUENCE [LARGE SCALE GENOMIC DNA]</scope>
    <source>
        <strain evidence="2">CGMCC 4.3530</strain>
    </source>
</reference>
<dbReference type="STRING" id="418495.SAMN05216215_103542"/>
<organism evidence="1 2">
    <name type="scientific">Saccharopolyspora shandongensis</name>
    <dbReference type="NCBI Taxonomy" id="418495"/>
    <lineage>
        <taxon>Bacteria</taxon>
        <taxon>Bacillati</taxon>
        <taxon>Actinomycetota</taxon>
        <taxon>Actinomycetes</taxon>
        <taxon>Pseudonocardiales</taxon>
        <taxon>Pseudonocardiaceae</taxon>
        <taxon>Saccharopolyspora</taxon>
    </lineage>
</organism>
<gene>
    <name evidence="1" type="ORF">SAMN05216215_103542</name>
</gene>
<name>A0A1H3MTW4_9PSEU</name>
<dbReference type="AlphaFoldDB" id="A0A1H3MTW4"/>
<dbReference type="RefSeq" id="WP_143061149.1">
    <property type="nucleotide sequence ID" value="NZ_FNOK01000035.1"/>
</dbReference>
<dbReference type="EMBL" id="FNOK01000035">
    <property type="protein sequence ID" value="SDY79645.1"/>
    <property type="molecule type" value="Genomic_DNA"/>
</dbReference>
<evidence type="ECO:0000313" key="2">
    <source>
        <dbReference type="Proteomes" id="UP000199529"/>
    </source>
</evidence>
<evidence type="ECO:0000313" key="1">
    <source>
        <dbReference type="EMBL" id="SDY79645.1"/>
    </source>
</evidence>
<accession>A0A1H3MTW4</accession>
<dbReference type="OrthoDB" id="3688378at2"/>
<keyword evidence="2" id="KW-1185">Reference proteome</keyword>
<proteinExistence type="predicted"/>
<protein>
    <submittedName>
        <fullName evidence="1">Uncharacterized protein</fullName>
    </submittedName>
</protein>